<dbReference type="PANTHER" id="PTHR48081">
    <property type="entry name" value="AB HYDROLASE SUPERFAMILY PROTEIN C4A8.06C"/>
    <property type="match status" value="1"/>
</dbReference>
<dbReference type="Pfam" id="PF07859">
    <property type="entry name" value="Abhydrolase_3"/>
    <property type="match status" value="1"/>
</dbReference>
<dbReference type="InterPro" id="IPR029058">
    <property type="entry name" value="AB_hydrolase_fold"/>
</dbReference>
<evidence type="ECO:0000256" key="1">
    <source>
        <dbReference type="ARBA" id="ARBA00022801"/>
    </source>
</evidence>
<feature type="domain" description="Alpha/beta hydrolase fold-3" evidence="2">
    <location>
        <begin position="65"/>
        <end position="247"/>
    </location>
</feature>
<proteinExistence type="predicted"/>
<dbReference type="InterPro" id="IPR050300">
    <property type="entry name" value="GDXG_lipolytic_enzyme"/>
</dbReference>
<name>A0A1M4WNM3_9HYPH</name>
<keyword evidence="4" id="KW-1185">Reference proteome</keyword>
<dbReference type="GO" id="GO:0016787">
    <property type="term" value="F:hydrolase activity"/>
    <property type="evidence" value="ECO:0007669"/>
    <property type="project" value="UniProtKB-KW"/>
</dbReference>
<dbReference type="InterPro" id="IPR013094">
    <property type="entry name" value="AB_hydrolase_3"/>
</dbReference>
<dbReference type="Proteomes" id="UP000184485">
    <property type="component" value="Unassembled WGS sequence"/>
</dbReference>
<dbReference type="EMBL" id="FQUP01000001">
    <property type="protein sequence ID" value="SHE82808.1"/>
    <property type="molecule type" value="Genomic_DNA"/>
</dbReference>
<evidence type="ECO:0000259" key="2">
    <source>
        <dbReference type="Pfam" id="PF07859"/>
    </source>
</evidence>
<accession>A0A1M4WNM3</accession>
<reference evidence="3 4" key="1">
    <citation type="submission" date="2016-11" db="EMBL/GenBank/DDBJ databases">
        <authorList>
            <person name="Jaros S."/>
            <person name="Januszkiewicz K."/>
            <person name="Wedrychowicz H."/>
        </authorList>
    </citation>
    <scope>NUCLEOTIDE SEQUENCE [LARGE SCALE GENOMIC DNA]</scope>
    <source>
        <strain evidence="3 4">DSM 19436</strain>
    </source>
</reference>
<keyword evidence="1" id="KW-0378">Hydrolase</keyword>
<dbReference type="AlphaFoldDB" id="A0A1M4WNM3"/>
<dbReference type="RefSeq" id="WP_073051649.1">
    <property type="nucleotide sequence ID" value="NZ_FQUP01000001.1"/>
</dbReference>
<protein>
    <submittedName>
        <fullName evidence="3">Arylformamidase</fullName>
    </submittedName>
</protein>
<gene>
    <name evidence="3" type="ORF">SAMN02745157_1026</name>
</gene>
<organism evidence="3 4">
    <name type="scientific">Kaistia soli DSM 19436</name>
    <dbReference type="NCBI Taxonomy" id="1122133"/>
    <lineage>
        <taxon>Bacteria</taxon>
        <taxon>Pseudomonadati</taxon>
        <taxon>Pseudomonadota</taxon>
        <taxon>Alphaproteobacteria</taxon>
        <taxon>Hyphomicrobiales</taxon>
        <taxon>Kaistiaceae</taxon>
        <taxon>Kaistia</taxon>
    </lineage>
</organism>
<dbReference type="SUPFAM" id="SSF53474">
    <property type="entry name" value="alpha/beta-Hydrolases"/>
    <property type="match status" value="1"/>
</dbReference>
<dbReference type="Gene3D" id="3.40.50.1820">
    <property type="entry name" value="alpha/beta hydrolase"/>
    <property type="match status" value="1"/>
</dbReference>
<evidence type="ECO:0000313" key="3">
    <source>
        <dbReference type="EMBL" id="SHE82808.1"/>
    </source>
</evidence>
<dbReference type="PANTHER" id="PTHR48081:SF33">
    <property type="entry name" value="KYNURENINE FORMAMIDASE"/>
    <property type="match status" value="1"/>
</dbReference>
<sequence>MASDPFRIRDHVGDFDAIVADMKARSEAARTGLRMEADIAYGAGPAETLDLFFPAGARANIPVHVFIHGGYWRMFSKRDYSYVAETVTRAGGIAVVVDYALMPAVRMAAIVDQVRRAKRWVIDHIAEHGGNPDRVTVSGHSAGAHLSTFLFNEMETPSAIRGALLLGGLYELKPLQSSFLREEIGITDAEVAAFSPATHTHDRSTAVSILVGAEETAPFHQQADRFASQLRGQRVAVSRADLVGSNHMSSVRDLGIAGSAAARHLAALIESR</sequence>
<evidence type="ECO:0000313" key="4">
    <source>
        <dbReference type="Proteomes" id="UP000184485"/>
    </source>
</evidence>
<dbReference type="OrthoDB" id="9771666at2"/>
<dbReference type="STRING" id="1122133.SAMN02745157_1026"/>